<reference evidence="2 3" key="1">
    <citation type="submission" date="2014-04" db="EMBL/GenBank/DDBJ databases">
        <title>Characterization and application of a salt tolerant electro-active bacterium.</title>
        <authorList>
            <person name="Yang L."/>
            <person name="Wei S."/>
            <person name="Tay Q.X.M."/>
        </authorList>
    </citation>
    <scope>NUCLEOTIDE SEQUENCE [LARGE SCALE GENOMIC DNA]</scope>
    <source>
        <strain evidence="2 3">LY1</strain>
    </source>
</reference>
<protein>
    <submittedName>
        <fullName evidence="2">Uncharacterized protein</fullName>
    </submittedName>
</protein>
<dbReference type="STRING" id="1048983.EL17_18730"/>
<accession>A0A074LEM5</accession>
<evidence type="ECO:0000313" key="3">
    <source>
        <dbReference type="Proteomes" id="UP000027821"/>
    </source>
</evidence>
<feature type="transmembrane region" description="Helical" evidence="1">
    <location>
        <begin position="69"/>
        <end position="90"/>
    </location>
</feature>
<evidence type="ECO:0000256" key="1">
    <source>
        <dbReference type="SAM" id="Phobius"/>
    </source>
</evidence>
<keyword evidence="3" id="KW-1185">Reference proteome</keyword>
<comment type="caution">
    <text evidence="2">The sequence shown here is derived from an EMBL/GenBank/DDBJ whole genome shotgun (WGS) entry which is preliminary data.</text>
</comment>
<dbReference type="Proteomes" id="UP000027821">
    <property type="component" value="Unassembled WGS sequence"/>
</dbReference>
<keyword evidence="1" id="KW-1133">Transmembrane helix</keyword>
<keyword evidence="1" id="KW-0812">Transmembrane</keyword>
<evidence type="ECO:0000313" key="2">
    <source>
        <dbReference type="EMBL" id="KEO72237.1"/>
    </source>
</evidence>
<keyword evidence="1" id="KW-0472">Membrane</keyword>
<dbReference type="AlphaFoldDB" id="A0A074LEM5"/>
<gene>
    <name evidence="2" type="ORF">EL17_18730</name>
</gene>
<dbReference type="EMBL" id="JMIH01000026">
    <property type="protein sequence ID" value="KEO72237.1"/>
    <property type="molecule type" value="Genomic_DNA"/>
</dbReference>
<name>A0A074LEM5_9BACT</name>
<proteinExistence type="predicted"/>
<feature type="transmembrane region" description="Helical" evidence="1">
    <location>
        <begin position="23"/>
        <end position="49"/>
    </location>
</feature>
<sequence length="96" mass="11422">MYRTLKKNIELYLIYSIQFVIKILYFIGTLITGIFILALAPFSLAFHFFELFSLNKFLIEFELNIPQTIILIITIYWVVLITKYVLNIFFTISNKN</sequence>
<organism evidence="2 3">
    <name type="scientific">Anditalea andensis</name>
    <dbReference type="NCBI Taxonomy" id="1048983"/>
    <lineage>
        <taxon>Bacteria</taxon>
        <taxon>Pseudomonadati</taxon>
        <taxon>Bacteroidota</taxon>
        <taxon>Cytophagia</taxon>
        <taxon>Cytophagales</taxon>
        <taxon>Cytophagaceae</taxon>
        <taxon>Anditalea</taxon>
    </lineage>
</organism>